<dbReference type="OrthoDB" id="9806976at2"/>
<dbReference type="InterPro" id="IPR001845">
    <property type="entry name" value="HTH_ArsR_DNA-bd_dom"/>
</dbReference>
<dbReference type="PANTHER" id="PTHR33154:SF33">
    <property type="entry name" value="TRANSCRIPTIONAL REPRESSOR SDPR"/>
    <property type="match status" value="1"/>
</dbReference>
<organism evidence="5 6">
    <name type="scientific">Pseudonocardia oroxyli</name>
    <dbReference type="NCBI Taxonomy" id="366584"/>
    <lineage>
        <taxon>Bacteria</taxon>
        <taxon>Bacillati</taxon>
        <taxon>Actinomycetota</taxon>
        <taxon>Actinomycetes</taxon>
        <taxon>Pseudonocardiales</taxon>
        <taxon>Pseudonocardiaceae</taxon>
        <taxon>Pseudonocardia</taxon>
    </lineage>
</organism>
<sequence length="117" mass="13190">MRVDLFAALADPVRREVVELLADGPVTAGVIAERFPVTRPAVSRHLRVLREAGLVEAQVRGQQRVYTLRRAGLAPLEEWLERFRAPVLPADRLDALDTELRRGRRARDTEGERRGTA</sequence>
<dbReference type="SMART" id="SM00418">
    <property type="entry name" value="HTH_ARSR"/>
    <property type="match status" value="1"/>
</dbReference>
<gene>
    <name evidence="5" type="ORF">SAMN05216377_10729</name>
</gene>
<dbReference type="GO" id="GO:0003677">
    <property type="term" value="F:DNA binding"/>
    <property type="evidence" value="ECO:0007669"/>
    <property type="project" value="UniProtKB-KW"/>
</dbReference>
<keyword evidence="1" id="KW-0805">Transcription regulation</keyword>
<evidence type="ECO:0000259" key="4">
    <source>
        <dbReference type="PROSITE" id="PS50987"/>
    </source>
</evidence>
<protein>
    <submittedName>
        <fullName evidence="5">Transcriptional regulator, ArsR family</fullName>
    </submittedName>
</protein>
<dbReference type="PROSITE" id="PS50987">
    <property type="entry name" value="HTH_ARSR_2"/>
    <property type="match status" value="1"/>
</dbReference>
<accession>A0A1G7P6Z5</accession>
<evidence type="ECO:0000256" key="1">
    <source>
        <dbReference type="ARBA" id="ARBA00023015"/>
    </source>
</evidence>
<dbReference type="AlphaFoldDB" id="A0A1G7P6Z5"/>
<dbReference type="Proteomes" id="UP000198967">
    <property type="component" value="Unassembled WGS sequence"/>
</dbReference>
<feature type="domain" description="HTH arsR-type" evidence="4">
    <location>
        <begin position="1"/>
        <end position="88"/>
    </location>
</feature>
<keyword evidence="2" id="KW-0238">DNA-binding</keyword>
<dbReference type="InterPro" id="IPR036390">
    <property type="entry name" value="WH_DNA-bd_sf"/>
</dbReference>
<dbReference type="EMBL" id="FNBE01000007">
    <property type="protein sequence ID" value="SDF81907.1"/>
    <property type="molecule type" value="Genomic_DNA"/>
</dbReference>
<dbReference type="InterPro" id="IPR036388">
    <property type="entry name" value="WH-like_DNA-bd_sf"/>
</dbReference>
<dbReference type="InterPro" id="IPR051081">
    <property type="entry name" value="HTH_MetalResp_TranReg"/>
</dbReference>
<dbReference type="CDD" id="cd00090">
    <property type="entry name" value="HTH_ARSR"/>
    <property type="match status" value="1"/>
</dbReference>
<evidence type="ECO:0000256" key="3">
    <source>
        <dbReference type="ARBA" id="ARBA00023163"/>
    </source>
</evidence>
<dbReference type="NCBIfam" id="NF033788">
    <property type="entry name" value="HTH_metalloreg"/>
    <property type="match status" value="1"/>
</dbReference>
<evidence type="ECO:0000313" key="6">
    <source>
        <dbReference type="Proteomes" id="UP000198967"/>
    </source>
</evidence>
<dbReference type="SUPFAM" id="SSF46785">
    <property type="entry name" value="Winged helix' DNA-binding domain"/>
    <property type="match status" value="1"/>
</dbReference>
<dbReference type="STRING" id="366584.SAMN05216377_10729"/>
<keyword evidence="3" id="KW-0804">Transcription</keyword>
<evidence type="ECO:0000256" key="2">
    <source>
        <dbReference type="ARBA" id="ARBA00023125"/>
    </source>
</evidence>
<proteinExistence type="predicted"/>
<dbReference type="InterPro" id="IPR011991">
    <property type="entry name" value="ArsR-like_HTH"/>
</dbReference>
<evidence type="ECO:0000313" key="5">
    <source>
        <dbReference type="EMBL" id="SDF81907.1"/>
    </source>
</evidence>
<dbReference type="GO" id="GO:0003700">
    <property type="term" value="F:DNA-binding transcription factor activity"/>
    <property type="evidence" value="ECO:0007669"/>
    <property type="project" value="InterPro"/>
</dbReference>
<reference evidence="5 6" key="1">
    <citation type="submission" date="2016-10" db="EMBL/GenBank/DDBJ databases">
        <authorList>
            <person name="de Groot N.N."/>
        </authorList>
    </citation>
    <scope>NUCLEOTIDE SEQUENCE [LARGE SCALE GENOMIC DNA]</scope>
    <source>
        <strain evidence="5 6">CGMCC 4.3143</strain>
    </source>
</reference>
<dbReference type="PRINTS" id="PR00778">
    <property type="entry name" value="HTHARSR"/>
</dbReference>
<dbReference type="Gene3D" id="1.10.10.10">
    <property type="entry name" value="Winged helix-like DNA-binding domain superfamily/Winged helix DNA-binding domain"/>
    <property type="match status" value="1"/>
</dbReference>
<name>A0A1G7P6Z5_PSEOR</name>
<dbReference type="Pfam" id="PF12840">
    <property type="entry name" value="HTH_20"/>
    <property type="match status" value="1"/>
</dbReference>
<keyword evidence="6" id="KW-1185">Reference proteome</keyword>
<dbReference type="PANTHER" id="PTHR33154">
    <property type="entry name" value="TRANSCRIPTIONAL REGULATOR, ARSR FAMILY"/>
    <property type="match status" value="1"/>
</dbReference>